<dbReference type="AlphaFoldDB" id="A0A099EVR2"/>
<proteinExistence type="predicted"/>
<dbReference type="OrthoDB" id="344729at2"/>
<reference evidence="3 5" key="3">
    <citation type="submission" date="2016-10" db="EMBL/GenBank/DDBJ databases">
        <authorList>
            <person name="de Groot N.N."/>
        </authorList>
    </citation>
    <scope>NUCLEOTIDE SEQUENCE [LARGE SCALE GENOMIC DNA]</scope>
    <source>
        <strain evidence="3 5">CGMCC 1.6117</strain>
    </source>
</reference>
<sequence>MTLRPGIFFLILSLMAPPALAQDWALDGIDPVAYGTQNAAIPGRVDLVTFWRGKEWHFASEQNREAFESNPKAYALGFDGYCVVALSEGRLEPGNPRYFVNIGGRTYLLRSKQSYRRIIADQRDILTRATSVWTRLQR</sequence>
<name>A0A099EVR2_9RHOB</name>
<dbReference type="NCBIfam" id="NF041384">
    <property type="entry name" value="YHS_seleno_dom"/>
    <property type="match status" value="1"/>
</dbReference>
<evidence type="ECO:0000313" key="3">
    <source>
        <dbReference type="EMBL" id="SFA62196.1"/>
    </source>
</evidence>
<evidence type="ECO:0000313" key="2">
    <source>
        <dbReference type="EMBL" id="KGJ02042.1"/>
    </source>
</evidence>
<protein>
    <submittedName>
        <fullName evidence="3">YHS domain-containing protein</fullName>
    </submittedName>
</protein>
<dbReference type="STRING" id="376733.SAMN04487972_14515"/>
<feature type="signal peptide" evidence="1">
    <location>
        <begin position="1"/>
        <end position="21"/>
    </location>
</feature>
<dbReference type="EMBL" id="JRKN01000048">
    <property type="protein sequence ID" value="KGJ02042.1"/>
    <property type="molecule type" value="Genomic_DNA"/>
</dbReference>
<dbReference type="eggNOG" id="COG3350">
    <property type="taxonomic scope" value="Bacteria"/>
</dbReference>
<reference evidence="2 4" key="2">
    <citation type="submission" date="2014-10" db="EMBL/GenBank/DDBJ databases">
        <title>Paracoccus sanguinis sp. nov., isolated from clinical specimens of New York State patients.</title>
        <authorList>
            <person name="Mingle L.A."/>
            <person name="Cole J.A."/>
            <person name="Lapierre P."/>
            <person name="Musser K.A."/>
        </authorList>
    </citation>
    <scope>NUCLEOTIDE SEQUENCE [LARGE SCALE GENOMIC DNA]</scope>
    <source>
        <strain evidence="2 4">JCM 14014</strain>
    </source>
</reference>
<reference evidence="2 4" key="1">
    <citation type="submission" date="2014-09" db="EMBL/GenBank/DDBJ databases">
        <authorList>
            <person name="McGinnis J.M."/>
            <person name="Wolfgang W.J."/>
        </authorList>
    </citation>
    <scope>NUCLEOTIDE SEQUENCE [LARGE SCALE GENOMIC DNA]</scope>
    <source>
        <strain evidence="2 4">JCM 14014</strain>
    </source>
</reference>
<dbReference type="EMBL" id="FOJO01000045">
    <property type="protein sequence ID" value="SFA62196.1"/>
    <property type="molecule type" value="Genomic_DNA"/>
</dbReference>
<dbReference type="Proteomes" id="UP000182312">
    <property type="component" value="Unassembled WGS sequence"/>
</dbReference>
<evidence type="ECO:0000313" key="4">
    <source>
        <dbReference type="Proteomes" id="UP000029846"/>
    </source>
</evidence>
<organism evidence="2 4">
    <name type="scientific">Paracoccus halophilus</name>
    <dbReference type="NCBI Taxonomy" id="376733"/>
    <lineage>
        <taxon>Bacteria</taxon>
        <taxon>Pseudomonadati</taxon>
        <taxon>Pseudomonadota</taxon>
        <taxon>Alphaproteobacteria</taxon>
        <taxon>Rhodobacterales</taxon>
        <taxon>Paracoccaceae</taxon>
        <taxon>Paracoccus</taxon>
    </lineage>
</organism>
<feature type="chain" id="PRO_5010409279" evidence="1">
    <location>
        <begin position="22"/>
        <end position="138"/>
    </location>
</feature>
<accession>A0A099EVR2</accession>
<keyword evidence="4" id="KW-1185">Reference proteome</keyword>
<gene>
    <name evidence="2" type="ORF">IT41_18620</name>
    <name evidence="3" type="ORF">SAMN04487972_14515</name>
</gene>
<dbReference type="Proteomes" id="UP000029846">
    <property type="component" value="Unassembled WGS sequence"/>
</dbReference>
<keyword evidence="1" id="KW-0732">Signal</keyword>
<evidence type="ECO:0000256" key="1">
    <source>
        <dbReference type="SAM" id="SignalP"/>
    </source>
</evidence>
<evidence type="ECO:0000313" key="5">
    <source>
        <dbReference type="Proteomes" id="UP000182312"/>
    </source>
</evidence>